<dbReference type="EMBL" id="JAUUDS010000002">
    <property type="protein sequence ID" value="MDP1026845.1"/>
    <property type="molecule type" value="Genomic_DNA"/>
</dbReference>
<organism evidence="1 2">
    <name type="scientific">Sphingomonas aurea</name>
    <dbReference type="NCBI Taxonomy" id="3063994"/>
    <lineage>
        <taxon>Bacteria</taxon>
        <taxon>Pseudomonadati</taxon>
        <taxon>Pseudomonadota</taxon>
        <taxon>Alphaproteobacteria</taxon>
        <taxon>Sphingomonadales</taxon>
        <taxon>Sphingomonadaceae</taxon>
        <taxon>Sphingomonas</taxon>
    </lineage>
</organism>
<evidence type="ECO:0000313" key="2">
    <source>
        <dbReference type="Proteomes" id="UP001230685"/>
    </source>
</evidence>
<protein>
    <submittedName>
        <fullName evidence="1">Uncharacterized protein</fullName>
    </submittedName>
</protein>
<dbReference type="Proteomes" id="UP001230685">
    <property type="component" value="Unassembled WGS sequence"/>
</dbReference>
<sequence length="48" mass="5304">MAVVGLLIDNKSVTDAMSDIIQDYLLELLALIDDVLNPVLFLLMPLMT</sequence>
<accession>A0ABT9EIQ0</accession>
<keyword evidence="2" id="KW-1185">Reference proteome</keyword>
<evidence type="ECO:0000313" key="1">
    <source>
        <dbReference type="EMBL" id="MDP1026845.1"/>
    </source>
</evidence>
<name>A0ABT9EIQ0_9SPHN</name>
<proteinExistence type="predicted"/>
<dbReference type="RefSeq" id="WP_305172477.1">
    <property type="nucleotide sequence ID" value="NZ_JAUUDS010000002.1"/>
</dbReference>
<gene>
    <name evidence="1" type="ORF">Q5H91_06450</name>
</gene>
<reference evidence="1 2" key="1">
    <citation type="submission" date="2023-07" db="EMBL/GenBank/DDBJ databases">
        <authorList>
            <person name="Kim M.K."/>
        </authorList>
    </citation>
    <scope>NUCLEOTIDE SEQUENCE [LARGE SCALE GENOMIC DNA]</scope>
    <source>
        <strain evidence="1 2">KR1UV-12</strain>
    </source>
</reference>
<comment type="caution">
    <text evidence="1">The sequence shown here is derived from an EMBL/GenBank/DDBJ whole genome shotgun (WGS) entry which is preliminary data.</text>
</comment>